<dbReference type="EMBL" id="FLQR01000008">
    <property type="protein sequence ID" value="SBS73524.1"/>
    <property type="molecule type" value="Genomic_DNA"/>
</dbReference>
<feature type="region of interest" description="Disordered" evidence="1">
    <location>
        <begin position="66"/>
        <end position="104"/>
    </location>
</feature>
<dbReference type="AlphaFoldDB" id="A0A1Y5P4A2"/>
<accession>A0A1Y5P4A2</accession>
<feature type="compositionally biased region" description="Basic and acidic residues" evidence="1">
    <location>
        <begin position="1"/>
        <end position="10"/>
    </location>
</feature>
<feature type="region of interest" description="Disordered" evidence="1">
    <location>
        <begin position="1"/>
        <end position="29"/>
    </location>
</feature>
<evidence type="ECO:0000256" key="1">
    <source>
        <dbReference type="SAM" id="MobiDB-lite"/>
    </source>
</evidence>
<protein>
    <submittedName>
        <fullName evidence="2">Uncharacterized protein</fullName>
    </submittedName>
</protein>
<evidence type="ECO:0000313" key="2">
    <source>
        <dbReference type="EMBL" id="SBS73524.1"/>
    </source>
</evidence>
<gene>
    <name evidence="2" type="ORF">MIPYR_40219</name>
</gene>
<name>A0A1Y5P4A2_9MICO</name>
<sequence>MPLTRADSRVRGRVTRTVPRMNPCTSPGAIFDSGRRLATGERIARAQAGFIRADMRVRARQTRQLARMNQADVATTKAPPSERTAGPGTGEVSPARPARPRGCR</sequence>
<organism evidence="2">
    <name type="scientific">uncultured Microbacterium sp</name>
    <dbReference type="NCBI Taxonomy" id="191216"/>
    <lineage>
        <taxon>Bacteria</taxon>
        <taxon>Bacillati</taxon>
        <taxon>Actinomycetota</taxon>
        <taxon>Actinomycetes</taxon>
        <taxon>Micrococcales</taxon>
        <taxon>Microbacteriaceae</taxon>
        <taxon>Microbacterium</taxon>
        <taxon>environmental samples</taxon>
    </lineage>
</organism>
<reference evidence="2" key="1">
    <citation type="submission" date="2016-03" db="EMBL/GenBank/DDBJ databases">
        <authorList>
            <person name="Ploux O."/>
        </authorList>
    </citation>
    <scope>NUCLEOTIDE SEQUENCE</scope>
    <source>
        <strain evidence="2">UC1</strain>
    </source>
</reference>
<proteinExistence type="predicted"/>